<keyword evidence="1" id="KW-0472">Membrane</keyword>
<keyword evidence="4" id="KW-1185">Reference proteome</keyword>
<evidence type="ECO:0000256" key="1">
    <source>
        <dbReference type="SAM" id="Phobius"/>
    </source>
</evidence>
<dbReference type="InterPro" id="IPR049790">
    <property type="entry name" value="Rv3655c/TadE"/>
</dbReference>
<dbReference type="RefSeq" id="WP_051031043.1">
    <property type="nucleotide sequence ID" value="NZ_CAWPHS010000001.1"/>
</dbReference>
<dbReference type="Pfam" id="PF07811">
    <property type="entry name" value="TadE"/>
    <property type="match status" value="1"/>
</dbReference>
<sequence length="127" mass="13134">MLGRGGRRPDPPGCRTGDRGAVTVEAAIALAALVVVVALCVGALLAASMQIRCIDAAREAARLAARGAEADALPAAQRVAPPGADIELRVEGDRAVVTVRARAPLLPMLRLRAEAVAVREPGEEEVR</sequence>
<keyword evidence="1" id="KW-0812">Transmembrane</keyword>
<feature type="transmembrane region" description="Helical" evidence="1">
    <location>
        <begin position="26"/>
        <end position="47"/>
    </location>
</feature>
<evidence type="ECO:0000313" key="4">
    <source>
        <dbReference type="Proteomes" id="UP000523447"/>
    </source>
</evidence>
<accession>A0A7X6LTQ7</accession>
<protein>
    <submittedName>
        <fullName evidence="3">Pilus assembly protein TadE</fullName>
    </submittedName>
</protein>
<dbReference type="Proteomes" id="UP000523447">
    <property type="component" value="Unassembled WGS sequence"/>
</dbReference>
<gene>
    <name evidence="3" type="ORF">HGA07_01955</name>
</gene>
<dbReference type="EMBL" id="JAAXPE010000001">
    <property type="protein sequence ID" value="NKY84388.1"/>
    <property type="molecule type" value="Genomic_DNA"/>
</dbReference>
<reference evidence="3 4" key="1">
    <citation type="submission" date="2020-04" db="EMBL/GenBank/DDBJ databases">
        <title>MicrobeNet Type strains.</title>
        <authorList>
            <person name="Nicholson A.C."/>
        </authorList>
    </citation>
    <scope>NUCLEOTIDE SEQUENCE [LARGE SCALE GENOMIC DNA]</scope>
    <source>
        <strain evidence="3 4">DSM 44445</strain>
    </source>
</reference>
<dbReference type="NCBIfam" id="NF041390">
    <property type="entry name" value="TadE_Rv3655c"/>
    <property type="match status" value="1"/>
</dbReference>
<feature type="domain" description="TadE-like" evidence="2">
    <location>
        <begin position="20"/>
        <end position="62"/>
    </location>
</feature>
<comment type="caution">
    <text evidence="3">The sequence shown here is derived from an EMBL/GenBank/DDBJ whole genome shotgun (WGS) entry which is preliminary data.</text>
</comment>
<proteinExistence type="predicted"/>
<dbReference type="InterPro" id="IPR012495">
    <property type="entry name" value="TadE-like_dom"/>
</dbReference>
<organism evidence="3 4">
    <name type="scientific">Nocardia veterana</name>
    <dbReference type="NCBI Taxonomy" id="132249"/>
    <lineage>
        <taxon>Bacteria</taxon>
        <taxon>Bacillati</taxon>
        <taxon>Actinomycetota</taxon>
        <taxon>Actinomycetes</taxon>
        <taxon>Mycobacteriales</taxon>
        <taxon>Nocardiaceae</taxon>
        <taxon>Nocardia</taxon>
    </lineage>
</organism>
<evidence type="ECO:0000313" key="3">
    <source>
        <dbReference type="EMBL" id="NKY84388.1"/>
    </source>
</evidence>
<keyword evidence="1" id="KW-1133">Transmembrane helix</keyword>
<name>A0A7X6LTQ7_9NOCA</name>
<dbReference type="AlphaFoldDB" id="A0A7X6LTQ7"/>
<evidence type="ECO:0000259" key="2">
    <source>
        <dbReference type="Pfam" id="PF07811"/>
    </source>
</evidence>